<name>A0A2Z2KK64_9BACL</name>
<proteinExistence type="predicted"/>
<dbReference type="Proteomes" id="UP000249890">
    <property type="component" value="Chromosome"/>
</dbReference>
<organism evidence="1 2">
    <name type="scientific">Paenibacillus donghaensis</name>
    <dbReference type="NCBI Taxonomy" id="414771"/>
    <lineage>
        <taxon>Bacteria</taxon>
        <taxon>Bacillati</taxon>
        <taxon>Bacillota</taxon>
        <taxon>Bacilli</taxon>
        <taxon>Bacillales</taxon>
        <taxon>Paenibacillaceae</taxon>
        <taxon>Paenibacillus</taxon>
    </lineage>
</organism>
<protein>
    <submittedName>
        <fullName evidence="1">Uncharacterized protein</fullName>
    </submittedName>
</protein>
<sequence length="861" mass="100104">MLSELHKPVYIPSVEGSDIYNYMFRGRDFEVKYIGMIPSSLELNKLIDTGLKTIKKKTNQKFLSTDIINVKFKQKVDSGQHIIKKISAKIEKLDETKIEYKDKLKDFVALIESELKEDKWKGVSYKELREKLYLEGFVYNGVRYVVYKRSSAKSRIGQCLFIREKLHKPMIKWSRMNFEFKNRRLEDEIDFPSLLAYESLVGSSIESTININPNNILMVKDVESIFTKTSNVVRTGANKYLDSFTEESKIKNSLFDGESLLDASYFEEGKSMMLLRNHMFKSAAFNCKIQKFLTDNCPEGIDYNEWKISSMYDGEEIFAKDIHLITTPSSLKALKFHKILGSEKKMWQHWKRIVILDECVFGVCKSEKKSKLGFDNEGKLIQQTSYQMLNSLPMKKEDVEKFTRLEKGFIERLKNDDDFFVAHIRSTNNDMNSNEMFADLYDKNNDIAKTKIFRTFRKKIISGHVTHIKNGKVRLSGDYCVMLGNPMEFLYHAIGGINVEDPEVKALNYNEVYTTMFDEKEITGFRNPHTSPNNVLLAVNKKVNDIDKYFNLTSNIVCVNAIGFPLQDILSGCDYDSDTVLLIDDENLLTITKSLFGKYNVCINQVKSSKKHYTVCNKDMATIDNELSNSQKYIGRTVNTGQLCMSSYWDLLHKGKSEEELSDLMKKLDVVTVLSGICIDLAKKMFEININKEIEHICQIKELKKEKPLFWQYVNQGGEITTVKYDCPMDLLFEEMTDLDYADKRANIPFNDFLVKRNMSDSLRNQESKVFGYVENMVSKINNTYAKHYSEEERDRRIDDIIKYYSFYVRKLQINEDTMYSLLIKLTKNKKDKIASRLLNVLHSTQKRQFLDAFSVKNDTL</sequence>
<dbReference type="OrthoDB" id="2485429at2"/>
<keyword evidence="2" id="KW-1185">Reference proteome</keyword>
<evidence type="ECO:0000313" key="1">
    <source>
        <dbReference type="EMBL" id="ASA22739.1"/>
    </source>
</evidence>
<dbReference type="AlphaFoldDB" id="A0A2Z2KK64"/>
<evidence type="ECO:0000313" key="2">
    <source>
        <dbReference type="Proteomes" id="UP000249890"/>
    </source>
</evidence>
<dbReference type="EMBL" id="CP021780">
    <property type="protein sequence ID" value="ASA22739.1"/>
    <property type="molecule type" value="Genomic_DNA"/>
</dbReference>
<reference evidence="1 2" key="1">
    <citation type="submission" date="2017-06" db="EMBL/GenBank/DDBJ databases">
        <title>Complete genome sequence of Paenibacillus donghaensis KCTC 13049T isolated from East Sea sediment, South Korea.</title>
        <authorList>
            <person name="Jung B.K."/>
            <person name="Hong S.-J."/>
            <person name="Shin J.-H."/>
        </authorList>
    </citation>
    <scope>NUCLEOTIDE SEQUENCE [LARGE SCALE GENOMIC DNA]</scope>
    <source>
        <strain evidence="1 2">KCTC 13049</strain>
    </source>
</reference>
<accession>A0A2Z2KK64</accession>
<dbReference type="KEGG" id="pdh:B9T62_19220"/>
<gene>
    <name evidence="1" type="ORF">B9T62_19220</name>
</gene>